<evidence type="ECO:0000256" key="3">
    <source>
        <dbReference type="ARBA" id="ARBA00022806"/>
    </source>
</evidence>
<sequence>MTDQQGSTNNTSRYDEELNAERDYVATLYGRLDGLRAEKQEQLTRIQAQGLQGSYQNQSERDSFANLYQDRINQLNAVDDRLVFGRLDTDDNASRHIGRIGLSDDQRTRLLVDWRAPEAASFYQATAANPRGVERRRHIMMTGRTVESFEDDVLNPGEHEASQALLSAVSAPRTGVMGDIVATIQQEQDAIIRDQMRGVLVVQGGPGTGKTAVALHRAAYLLYTHRDRLAKNGVLLVGPSEAFMNYIDQVLPSLGETGVVMSSVGNLYPGIVSVGEVQPEIAEIKGRAIMQKVVENAVSLRQRSIPETTWVHVDGIDLRVRPSQIRRAIRHARESERPHNQAREVFVDHMVRMLYDQLRDIVSPKRQDGLVNKADRSYLRQEIRQATDVRRLLNMCWMPLSPTGMIDELLSKPKYLVDAAPMLSADEIRLLLRAPGHAFTESDVPLIDEAAVALGDLVDEAPEATQSWKQRNLDTAEAALDNMHYTLEDIGVDGVVTAEMLAAAQEPETTWGSVADRARADRTWTYGHVIVDEAQELTHMQWRMLFRRSPLRSFTIVGDLAQASGAYANTDWGTVLEPFAGTNWRLSELTVNYRTPARITDAAAAVAKRAGRPVTTPKALRQGEFPPQLIHTDATAQHDSLLQVIETQLKRIPGGLVGVISTEQDSQQLAQVLNSHYPDRVWTGTGRRRHRDVALATAQQAKGLEYDAVVIIEPQHIVAAAGGAVGDLYVAMTRATQTLTMITTATEDQLPAGLDDI</sequence>
<keyword evidence="8" id="KW-1185">Reference proteome</keyword>
<evidence type="ECO:0000313" key="7">
    <source>
        <dbReference type="EMBL" id="GAA2038608.1"/>
    </source>
</evidence>
<feature type="domain" description="UvrD-like helicase ATP-binding" evidence="6">
    <location>
        <begin position="183"/>
        <end position="596"/>
    </location>
</feature>
<dbReference type="SUPFAM" id="SSF52540">
    <property type="entry name" value="P-loop containing nucleoside triphosphate hydrolases"/>
    <property type="match status" value="1"/>
</dbReference>
<dbReference type="PROSITE" id="PS51198">
    <property type="entry name" value="UVRD_HELICASE_ATP_BIND"/>
    <property type="match status" value="1"/>
</dbReference>
<evidence type="ECO:0000256" key="2">
    <source>
        <dbReference type="ARBA" id="ARBA00022801"/>
    </source>
</evidence>
<protein>
    <submittedName>
        <fullName evidence="7">AAA family ATPase</fullName>
    </submittedName>
</protein>
<evidence type="ECO:0000313" key="8">
    <source>
        <dbReference type="Proteomes" id="UP001501461"/>
    </source>
</evidence>
<evidence type="ECO:0000256" key="5">
    <source>
        <dbReference type="PROSITE-ProRule" id="PRU00560"/>
    </source>
</evidence>
<gene>
    <name evidence="7" type="ORF">GCM10009720_18790</name>
</gene>
<dbReference type="InterPro" id="IPR014016">
    <property type="entry name" value="UvrD-like_ATP-bd"/>
</dbReference>
<comment type="caution">
    <text evidence="7">The sequence shown here is derived from an EMBL/GenBank/DDBJ whole genome shotgun (WGS) entry which is preliminary data.</text>
</comment>
<evidence type="ECO:0000259" key="6">
    <source>
        <dbReference type="PROSITE" id="PS51198"/>
    </source>
</evidence>
<evidence type="ECO:0000256" key="1">
    <source>
        <dbReference type="ARBA" id="ARBA00022741"/>
    </source>
</evidence>
<keyword evidence="1 5" id="KW-0547">Nucleotide-binding</keyword>
<reference evidence="8" key="1">
    <citation type="journal article" date="2019" name="Int. J. Syst. Evol. Microbiol.">
        <title>The Global Catalogue of Microorganisms (GCM) 10K type strain sequencing project: providing services to taxonomists for standard genome sequencing and annotation.</title>
        <authorList>
            <consortium name="The Broad Institute Genomics Platform"/>
            <consortium name="The Broad Institute Genome Sequencing Center for Infectious Disease"/>
            <person name="Wu L."/>
            <person name="Ma J."/>
        </authorList>
    </citation>
    <scope>NUCLEOTIDE SEQUENCE [LARGE SCALE GENOMIC DNA]</scope>
    <source>
        <strain evidence="8">JCM 13595</strain>
    </source>
</reference>
<dbReference type="RefSeq" id="WP_343957933.1">
    <property type="nucleotide sequence ID" value="NZ_BAAAMN010000040.1"/>
</dbReference>
<accession>A0ABP5G411</accession>
<keyword evidence="4 5" id="KW-0067">ATP-binding</keyword>
<dbReference type="Proteomes" id="UP001501461">
    <property type="component" value="Unassembled WGS sequence"/>
</dbReference>
<dbReference type="PANTHER" id="PTHR11070">
    <property type="entry name" value="UVRD / RECB / PCRA DNA HELICASE FAMILY MEMBER"/>
    <property type="match status" value="1"/>
</dbReference>
<feature type="binding site" evidence="5">
    <location>
        <begin position="204"/>
        <end position="211"/>
    </location>
    <ligand>
        <name>ATP</name>
        <dbReference type="ChEBI" id="CHEBI:30616"/>
    </ligand>
</feature>
<dbReference type="InterPro" id="IPR000212">
    <property type="entry name" value="DNA_helicase_UvrD/REP"/>
</dbReference>
<keyword evidence="3 5" id="KW-0347">Helicase</keyword>
<evidence type="ECO:0000256" key="4">
    <source>
        <dbReference type="ARBA" id="ARBA00022840"/>
    </source>
</evidence>
<dbReference type="InterPro" id="IPR027417">
    <property type="entry name" value="P-loop_NTPase"/>
</dbReference>
<dbReference type="PANTHER" id="PTHR11070:SF45">
    <property type="entry name" value="DNA 3'-5' HELICASE"/>
    <property type="match status" value="1"/>
</dbReference>
<organism evidence="7 8">
    <name type="scientific">Yaniella flava</name>
    <dbReference type="NCBI Taxonomy" id="287930"/>
    <lineage>
        <taxon>Bacteria</taxon>
        <taxon>Bacillati</taxon>
        <taxon>Actinomycetota</taxon>
        <taxon>Actinomycetes</taxon>
        <taxon>Micrococcales</taxon>
        <taxon>Micrococcaceae</taxon>
        <taxon>Yaniella</taxon>
    </lineage>
</organism>
<dbReference type="EMBL" id="BAAAMN010000040">
    <property type="protein sequence ID" value="GAA2038608.1"/>
    <property type="molecule type" value="Genomic_DNA"/>
</dbReference>
<name>A0ABP5G411_9MICC</name>
<proteinExistence type="predicted"/>
<keyword evidence="2 5" id="KW-0378">Hydrolase</keyword>
<dbReference type="Gene3D" id="3.40.50.300">
    <property type="entry name" value="P-loop containing nucleotide triphosphate hydrolases"/>
    <property type="match status" value="3"/>
</dbReference>